<dbReference type="InterPro" id="IPR015425">
    <property type="entry name" value="FH2_Formin"/>
</dbReference>
<keyword evidence="3" id="KW-1185">Reference proteome</keyword>
<organism evidence="2 3">
    <name type="scientific">Aquarana catesbeiana</name>
    <name type="common">American bullfrog</name>
    <name type="synonym">Rana catesbeiana</name>
    <dbReference type="NCBI Taxonomy" id="8400"/>
    <lineage>
        <taxon>Eukaryota</taxon>
        <taxon>Metazoa</taxon>
        <taxon>Chordata</taxon>
        <taxon>Craniata</taxon>
        <taxon>Vertebrata</taxon>
        <taxon>Euteleostomi</taxon>
        <taxon>Amphibia</taxon>
        <taxon>Batrachia</taxon>
        <taxon>Anura</taxon>
        <taxon>Neobatrachia</taxon>
        <taxon>Ranoidea</taxon>
        <taxon>Ranidae</taxon>
        <taxon>Aquarana</taxon>
    </lineage>
</organism>
<evidence type="ECO:0000313" key="3">
    <source>
        <dbReference type="Proteomes" id="UP000228934"/>
    </source>
</evidence>
<reference evidence="3" key="1">
    <citation type="journal article" date="2017" name="Nat. Commun.">
        <title>The North American bullfrog draft genome provides insight into hormonal regulation of long noncoding RNA.</title>
        <authorList>
            <person name="Hammond S.A."/>
            <person name="Warren R.L."/>
            <person name="Vandervalk B.P."/>
            <person name="Kucuk E."/>
            <person name="Khan H."/>
            <person name="Gibb E.A."/>
            <person name="Pandoh P."/>
            <person name="Kirk H."/>
            <person name="Zhao Y."/>
            <person name="Jones M."/>
            <person name="Mungall A.J."/>
            <person name="Coope R."/>
            <person name="Pleasance S."/>
            <person name="Moore R.A."/>
            <person name="Holt R.A."/>
            <person name="Round J.M."/>
            <person name="Ohora S."/>
            <person name="Walle B.V."/>
            <person name="Veldhoen N."/>
            <person name="Helbing C.C."/>
            <person name="Birol I."/>
        </authorList>
    </citation>
    <scope>NUCLEOTIDE SEQUENCE [LARGE SCALE GENOMIC DNA]</scope>
</reference>
<gene>
    <name evidence="2" type="ORF">AB205_0218610</name>
</gene>
<protein>
    <recommendedName>
        <fullName evidence="1">FH2 domain-containing protein</fullName>
    </recommendedName>
</protein>
<evidence type="ECO:0000313" key="2">
    <source>
        <dbReference type="EMBL" id="PIO28293.1"/>
    </source>
</evidence>
<sequence>DIVENYKIQQAELVKKAGEMKKLYAEVLQKFGEAEDQDSQELFGWISTFIKEFQSAYTDIKPPQR</sequence>
<evidence type="ECO:0000259" key="1">
    <source>
        <dbReference type="PROSITE" id="PS51444"/>
    </source>
</evidence>
<dbReference type="PROSITE" id="PS51444">
    <property type="entry name" value="FH2"/>
    <property type="match status" value="1"/>
</dbReference>
<dbReference type="Proteomes" id="UP000228934">
    <property type="component" value="Unassembled WGS sequence"/>
</dbReference>
<name>A0A2G9RM31_AQUCT</name>
<proteinExistence type="predicted"/>
<dbReference type="EMBL" id="KV940584">
    <property type="protein sequence ID" value="PIO28293.1"/>
    <property type="molecule type" value="Genomic_DNA"/>
</dbReference>
<dbReference type="SUPFAM" id="SSF101447">
    <property type="entry name" value="Formin homology 2 domain (FH2 domain)"/>
    <property type="match status" value="1"/>
</dbReference>
<feature type="non-terminal residue" evidence="2">
    <location>
        <position position="1"/>
    </location>
</feature>
<accession>A0A2G9RM31</accession>
<dbReference type="AlphaFoldDB" id="A0A2G9RM31"/>
<feature type="domain" description="FH2" evidence="1">
    <location>
        <begin position="1"/>
        <end position="65"/>
    </location>
</feature>
<dbReference type="OrthoDB" id="410721at2759"/>
<dbReference type="Gene3D" id="1.20.58.2220">
    <property type="entry name" value="Formin, FH2 domain"/>
    <property type="match status" value="1"/>
</dbReference>
<dbReference type="InterPro" id="IPR042201">
    <property type="entry name" value="FH2_Formin_sf"/>
</dbReference>